<reference evidence="2 3" key="1">
    <citation type="submission" date="2023-07" db="EMBL/GenBank/DDBJ databases">
        <title>Genomic Encyclopedia of Type Strains, Phase IV (KMG-IV): sequencing the most valuable type-strain genomes for metagenomic binning, comparative biology and taxonomic classification.</title>
        <authorList>
            <person name="Goeker M."/>
        </authorList>
    </citation>
    <scope>NUCLEOTIDE SEQUENCE [LARGE SCALE GENOMIC DNA]</scope>
    <source>
        <strain evidence="2 3">DSM 12751</strain>
    </source>
</reference>
<organism evidence="2 3">
    <name type="scientific">Caldalkalibacillus horti</name>
    <dbReference type="NCBI Taxonomy" id="77523"/>
    <lineage>
        <taxon>Bacteria</taxon>
        <taxon>Bacillati</taxon>
        <taxon>Bacillota</taxon>
        <taxon>Bacilli</taxon>
        <taxon>Bacillales</taxon>
        <taxon>Bacillaceae</taxon>
        <taxon>Caldalkalibacillus</taxon>
    </lineage>
</organism>
<keyword evidence="3" id="KW-1185">Reference proteome</keyword>
<evidence type="ECO:0000313" key="2">
    <source>
        <dbReference type="EMBL" id="MDQ0165882.1"/>
    </source>
</evidence>
<proteinExistence type="predicted"/>
<evidence type="ECO:0000259" key="1">
    <source>
        <dbReference type="Pfam" id="PF09347"/>
    </source>
</evidence>
<sequence>MNQKQKWLIPATESIGFNLSAGQTVRVIDVEGQQVADFIAYVKEDIQERLDPGVTLDVLRSFKMKEGDYIYSNRYRPLLKVVKDTVGQHDFINPACRSEMYELLYQKSNHKNCYDNLNRALNNFQIQSPKQYYPLNLFMNTKISSSGKISIERPLSKAGDFTELRAEVDLIVAISACPCAESACNGYHCTSIQVEIT</sequence>
<dbReference type="PANTHER" id="PTHR31527:SF0">
    <property type="entry name" value="RE64534P"/>
    <property type="match status" value="1"/>
</dbReference>
<evidence type="ECO:0000313" key="3">
    <source>
        <dbReference type="Proteomes" id="UP001235840"/>
    </source>
</evidence>
<name>A0ABT9VY24_9BACI</name>
<dbReference type="PANTHER" id="PTHR31527">
    <property type="entry name" value="RE64534P"/>
    <property type="match status" value="1"/>
</dbReference>
<protein>
    <submittedName>
        <fullName evidence="2">Uncharacterized protein YcgI (DUF1989 family)</fullName>
    </submittedName>
</protein>
<dbReference type="Proteomes" id="UP001235840">
    <property type="component" value="Unassembled WGS sequence"/>
</dbReference>
<accession>A0ABT9VY24</accession>
<dbReference type="RefSeq" id="WP_307393560.1">
    <property type="nucleotide sequence ID" value="NZ_BAAADK010000032.1"/>
</dbReference>
<dbReference type="Pfam" id="PF09347">
    <property type="entry name" value="DUF1989"/>
    <property type="match status" value="1"/>
</dbReference>
<comment type="caution">
    <text evidence="2">The sequence shown here is derived from an EMBL/GenBank/DDBJ whole genome shotgun (WGS) entry which is preliminary data.</text>
</comment>
<gene>
    <name evidence="2" type="ORF">J2S11_001783</name>
</gene>
<feature type="domain" description="DUF1989" evidence="1">
    <location>
        <begin position="9"/>
        <end position="171"/>
    </location>
</feature>
<dbReference type="EMBL" id="JAUSTY010000006">
    <property type="protein sequence ID" value="MDQ0165882.1"/>
    <property type="molecule type" value="Genomic_DNA"/>
</dbReference>
<dbReference type="InterPro" id="IPR018959">
    <property type="entry name" value="DUF1989"/>
</dbReference>